<keyword evidence="2" id="KW-0547">Nucleotide-binding</keyword>
<organism evidence="5 6">
    <name type="scientific">Candidatus Gottesmanbacteria bacterium GW2011_GWA2_42_18</name>
    <dbReference type="NCBI Taxonomy" id="1618442"/>
    <lineage>
        <taxon>Bacteria</taxon>
        <taxon>Candidatus Gottesmaniibacteriota</taxon>
    </lineage>
</organism>
<dbReference type="InterPro" id="IPR027417">
    <property type="entry name" value="P-loop_NTPase"/>
</dbReference>
<accession>A0A0G1CDG7</accession>
<dbReference type="PANTHER" id="PTHR30258:SF2">
    <property type="entry name" value="COMG OPERON PROTEIN 1"/>
    <property type="match status" value="1"/>
</dbReference>
<dbReference type="EMBL" id="LCDD01000003">
    <property type="protein sequence ID" value="KKS47673.1"/>
    <property type="molecule type" value="Genomic_DNA"/>
</dbReference>
<evidence type="ECO:0000256" key="1">
    <source>
        <dbReference type="ARBA" id="ARBA00006611"/>
    </source>
</evidence>
<dbReference type="InterPro" id="IPR001482">
    <property type="entry name" value="T2SS/T4SS_dom"/>
</dbReference>
<keyword evidence="3" id="KW-0067">ATP-binding</keyword>
<protein>
    <submittedName>
        <fullName evidence="5">General secretory pathway protein E</fullName>
    </submittedName>
</protein>
<dbReference type="CDD" id="cd01129">
    <property type="entry name" value="PulE-GspE-like"/>
    <property type="match status" value="1"/>
</dbReference>
<dbReference type="PATRIC" id="fig|1618442.3.peg.171"/>
<evidence type="ECO:0000313" key="6">
    <source>
        <dbReference type="Proteomes" id="UP000034320"/>
    </source>
</evidence>
<reference evidence="5 6" key="1">
    <citation type="journal article" date="2015" name="Nature">
        <title>rRNA introns, odd ribosomes, and small enigmatic genomes across a large radiation of phyla.</title>
        <authorList>
            <person name="Brown C.T."/>
            <person name="Hug L.A."/>
            <person name="Thomas B.C."/>
            <person name="Sharon I."/>
            <person name="Castelle C.J."/>
            <person name="Singh A."/>
            <person name="Wilkins M.J."/>
            <person name="Williams K.H."/>
            <person name="Banfield J.F."/>
        </authorList>
    </citation>
    <scope>NUCLEOTIDE SEQUENCE [LARGE SCALE GENOMIC DNA]</scope>
</reference>
<dbReference type="GO" id="GO:0005524">
    <property type="term" value="F:ATP binding"/>
    <property type="evidence" value="ECO:0007669"/>
    <property type="project" value="UniProtKB-KW"/>
</dbReference>
<comment type="similarity">
    <text evidence="1">Belongs to the GSP E family.</text>
</comment>
<sequence length="279" mass="30784">MKFCGVETSELKKINKALGKSYGMILSTGPTGSGKTTIIYTLLKQINVRERNITTIEDPIEYRIPGANQIQVNTKTNLTFANGLRSILRQDPNVIFVGEIRDNETAGIAVNAALTGHLVFSTLHTNDAATSIPRLIDMNVEPFLVASTVNLIIAQRLVRKICDMCRMPVTLTMNELAMQIPSDMLLQIFPNQNSLMVYKGRGCKICHNTGYEGRIGVFEALEISPEIRKLITTRCDADQINRLAIKEGMKTMLADGLNKAAQGITTIEEVLRATKVESV</sequence>
<evidence type="ECO:0000256" key="2">
    <source>
        <dbReference type="ARBA" id="ARBA00022741"/>
    </source>
</evidence>
<dbReference type="SUPFAM" id="SSF52540">
    <property type="entry name" value="P-loop containing nucleoside triphosphate hydrolases"/>
    <property type="match status" value="1"/>
</dbReference>
<name>A0A0G1CDG7_9BACT</name>
<dbReference type="GO" id="GO:0005886">
    <property type="term" value="C:plasma membrane"/>
    <property type="evidence" value="ECO:0007669"/>
    <property type="project" value="TreeGrafter"/>
</dbReference>
<evidence type="ECO:0000256" key="3">
    <source>
        <dbReference type="ARBA" id="ARBA00022840"/>
    </source>
</evidence>
<feature type="domain" description="Bacterial type II secretion system protein E" evidence="4">
    <location>
        <begin position="4"/>
        <end position="272"/>
    </location>
</feature>
<comment type="caution">
    <text evidence="5">The sequence shown here is derived from an EMBL/GenBank/DDBJ whole genome shotgun (WGS) entry which is preliminary data.</text>
</comment>
<dbReference type="GO" id="GO:0016887">
    <property type="term" value="F:ATP hydrolysis activity"/>
    <property type="evidence" value="ECO:0007669"/>
    <property type="project" value="TreeGrafter"/>
</dbReference>
<dbReference type="AlphaFoldDB" id="A0A0G1CDG7"/>
<dbReference type="Gene3D" id="3.40.50.300">
    <property type="entry name" value="P-loop containing nucleotide triphosphate hydrolases"/>
    <property type="match status" value="1"/>
</dbReference>
<evidence type="ECO:0000259" key="4">
    <source>
        <dbReference type="Pfam" id="PF00437"/>
    </source>
</evidence>
<evidence type="ECO:0000313" key="5">
    <source>
        <dbReference type="EMBL" id="KKS47673.1"/>
    </source>
</evidence>
<dbReference type="Pfam" id="PF00437">
    <property type="entry name" value="T2SSE"/>
    <property type="match status" value="1"/>
</dbReference>
<dbReference type="PANTHER" id="PTHR30258">
    <property type="entry name" value="TYPE II SECRETION SYSTEM PROTEIN GSPE-RELATED"/>
    <property type="match status" value="1"/>
</dbReference>
<dbReference type="Proteomes" id="UP000034320">
    <property type="component" value="Unassembled WGS sequence"/>
</dbReference>
<dbReference type="FunFam" id="3.40.50.300:FF:000398">
    <property type="entry name" value="Type IV pilus assembly ATPase PilB"/>
    <property type="match status" value="1"/>
</dbReference>
<proteinExistence type="inferred from homology"/>
<gene>
    <name evidence="5" type="ORF">UV09_C0003G0018</name>
</gene>